<name>A0A7G9A4H0_9VIRU</name>
<sequence>MPIEEWEEWPDWLILKKYSGIQKIKAEEINSLSGTVSQIAAMVHAYLIAQSKEGSKSQSLNPSDFLPYQFKENKKYFLDQETAQILLEAMKAGQVPVFATQIIVDCGLYDEIIQLIGEKS</sequence>
<reference evidence="1" key="1">
    <citation type="submission" date="2020-07" db="EMBL/GenBank/DDBJ databases">
        <title>Dissolved microcystin release linked to lysis of a Microcystis spp. bloom in Lake Erie (USA) attributed to a novel cyanophage.</title>
        <authorList>
            <person name="McKindles K.M."/>
            <person name="Manes M.A."/>
            <person name="DeMarco J.R."/>
            <person name="McClure A."/>
            <person name="McKay R.M."/>
            <person name="Davis T.W."/>
            <person name="Bullerjahn G.S."/>
        </authorList>
    </citation>
    <scope>NUCLEOTIDE SEQUENCE</scope>
</reference>
<proteinExistence type="predicted"/>
<accession>A0A7G9A4H0</accession>
<protein>
    <submittedName>
        <fullName evidence="1">Uncharacterized protein</fullName>
    </submittedName>
</protein>
<dbReference type="EMBL" id="MT840187">
    <property type="protein sequence ID" value="QNL31643.1"/>
    <property type="molecule type" value="Genomic_DNA"/>
</dbReference>
<organism evidence="1">
    <name type="scientific">Bacteriophage sp</name>
    <dbReference type="NCBI Taxonomy" id="38018"/>
    <lineage>
        <taxon>Viruses</taxon>
    </lineage>
</organism>
<evidence type="ECO:0000313" key="1">
    <source>
        <dbReference type="EMBL" id="QNL31643.1"/>
    </source>
</evidence>